<dbReference type="Proteomes" id="UP000005237">
    <property type="component" value="Unassembled WGS sequence"/>
</dbReference>
<keyword evidence="1" id="KW-0812">Transmembrane</keyword>
<feature type="transmembrane region" description="Helical" evidence="1">
    <location>
        <begin position="139"/>
        <end position="160"/>
    </location>
</feature>
<feature type="transmembrane region" description="Helical" evidence="1">
    <location>
        <begin position="42"/>
        <end position="60"/>
    </location>
</feature>
<dbReference type="PANTHER" id="PTHR46000">
    <property type="entry name" value="SEVEN TM RECEPTOR-RELATED"/>
    <property type="match status" value="1"/>
</dbReference>
<keyword evidence="3" id="KW-1185">Reference proteome</keyword>
<dbReference type="PANTHER" id="PTHR46000:SF5">
    <property type="entry name" value="SEVEN TM RECEPTOR"/>
    <property type="match status" value="1"/>
</dbReference>
<dbReference type="Pfam" id="PF10319">
    <property type="entry name" value="7TM_GPCR_Srj"/>
    <property type="match status" value="1"/>
</dbReference>
<proteinExistence type="predicted"/>
<dbReference type="SUPFAM" id="SSF81321">
    <property type="entry name" value="Family A G protein-coupled receptor-like"/>
    <property type="match status" value="1"/>
</dbReference>
<name>A0A8R1DP14_CAEJA</name>
<keyword evidence="1" id="KW-0472">Membrane</keyword>
<evidence type="ECO:0000256" key="1">
    <source>
        <dbReference type="SAM" id="Phobius"/>
    </source>
</evidence>
<evidence type="ECO:0000313" key="2">
    <source>
        <dbReference type="EnsemblMetazoa" id="CJA07076b.1"/>
    </source>
</evidence>
<dbReference type="InterPro" id="IPR019423">
    <property type="entry name" value="7TM_GPCR_serpentine_rcpt_Srj"/>
</dbReference>
<feature type="transmembrane region" description="Helical" evidence="1">
    <location>
        <begin position="16"/>
        <end position="33"/>
    </location>
</feature>
<evidence type="ECO:0000313" key="3">
    <source>
        <dbReference type="Proteomes" id="UP000005237"/>
    </source>
</evidence>
<feature type="transmembrane region" description="Helical" evidence="1">
    <location>
        <begin position="102"/>
        <end position="127"/>
    </location>
</feature>
<accession>A0A8R1DP14</accession>
<reference evidence="2" key="2">
    <citation type="submission" date="2022-06" db="UniProtKB">
        <authorList>
            <consortium name="EnsemblMetazoa"/>
        </authorList>
    </citation>
    <scope>IDENTIFICATION</scope>
    <source>
        <strain evidence="2">DF5081</strain>
    </source>
</reference>
<dbReference type="AlphaFoldDB" id="A0A8R1DP14"/>
<reference evidence="3" key="1">
    <citation type="submission" date="2010-08" db="EMBL/GenBank/DDBJ databases">
        <authorList>
            <consortium name="Caenorhabditis japonica Sequencing Consortium"/>
            <person name="Wilson R.K."/>
        </authorList>
    </citation>
    <scope>NUCLEOTIDE SEQUENCE [LARGE SCALE GENOMIC DNA]</scope>
    <source>
        <strain evidence="3">DF5081</strain>
    </source>
</reference>
<dbReference type="EnsemblMetazoa" id="CJA07076b.1">
    <property type="protein sequence ID" value="CJA07076b.1"/>
    <property type="gene ID" value="WBGene00126280"/>
</dbReference>
<sequence length="180" mass="20414">MSSLIWVEKSVTASEVGFATTMITNSFLIYLILNHTKKLFGAYKYLIVAFSTMGLIFATAEFIVKPFIQYAVMVYCGTRMHFKMGEKLEKLSVKNRKMHQQLFKTLVVQITVPTFIIFMPVMIMFAIPFLDMKINVPTGPVICALSLYPFIDAIIVLCIVSDYRKASSGKLIKLDELLLC</sequence>
<keyword evidence="1" id="KW-1133">Transmembrane helix</keyword>
<organism evidence="2 3">
    <name type="scientific">Caenorhabditis japonica</name>
    <dbReference type="NCBI Taxonomy" id="281687"/>
    <lineage>
        <taxon>Eukaryota</taxon>
        <taxon>Metazoa</taxon>
        <taxon>Ecdysozoa</taxon>
        <taxon>Nematoda</taxon>
        <taxon>Chromadorea</taxon>
        <taxon>Rhabditida</taxon>
        <taxon>Rhabditina</taxon>
        <taxon>Rhabditomorpha</taxon>
        <taxon>Rhabditoidea</taxon>
        <taxon>Rhabditidae</taxon>
        <taxon>Peloderinae</taxon>
        <taxon>Caenorhabditis</taxon>
    </lineage>
</organism>
<dbReference type="InterPro" id="IPR019428">
    <property type="entry name" value="7TM_GPCR_serpentine_rcpt_Str"/>
</dbReference>
<protein>
    <submittedName>
        <fullName evidence="2">Uncharacterized protein</fullName>
    </submittedName>
</protein>
<dbReference type="Pfam" id="PF10326">
    <property type="entry name" value="7TM_GPCR_Str"/>
    <property type="match status" value="1"/>
</dbReference>